<name>A0A5B8R7R3_9ZZZZ</name>
<dbReference type="PANTHER" id="PTHR30483">
    <property type="entry name" value="LEUCINE-SPECIFIC-BINDING PROTEIN"/>
    <property type="match status" value="1"/>
</dbReference>
<dbReference type="EMBL" id="MN079077">
    <property type="protein sequence ID" value="QEA03943.1"/>
    <property type="molecule type" value="Genomic_DNA"/>
</dbReference>
<evidence type="ECO:0000313" key="3">
    <source>
        <dbReference type="EMBL" id="QEA03943.1"/>
    </source>
</evidence>
<dbReference type="Gene3D" id="3.40.50.2300">
    <property type="match status" value="2"/>
</dbReference>
<proteinExistence type="predicted"/>
<dbReference type="AlphaFoldDB" id="A0A5B8R7R3"/>
<gene>
    <name evidence="3" type="ORF">KBTEX_00244</name>
</gene>
<dbReference type="InterPro" id="IPR028081">
    <property type="entry name" value="Leu-bd"/>
</dbReference>
<dbReference type="Pfam" id="PF13458">
    <property type="entry name" value="Peripla_BP_6"/>
    <property type="match status" value="1"/>
</dbReference>
<accession>A0A5B8R7R3</accession>
<feature type="domain" description="Leucine-binding protein" evidence="2">
    <location>
        <begin position="26"/>
        <end position="384"/>
    </location>
</feature>
<dbReference type="InterPro" id="IPR028082">
    <property type="entry name" value="Peripla_BP_I"/>
</dbReference>
<dbReference type="PANTHER" id="PTHR30483:SF38">
    <property type="entry name" value="BLR7848 PROTEIN"/>
    <property type="match status" value="1"/>
</dbReference>
<dbReference type="SUPFAM" id="SSF53822">
    <property type="entry name" value="Periplasmic binding protein-like I"/>
    <property type="match status" value="1"/>
</dbReference>
<sequence>MMRSMTLAITAAAAVGLASGVAAAEPIHVGHLAAYTGPTSAVGKVYGQGIEDAMAYINEQGGIDGRTLERHTVDYSYEAPRAIAAYKQWTSSYDPPVIQGWGTADTEALVRFVARDKIVYMSASYSGHLTDPTGKSEHTKSAAPYNFFYGPSYTDGCRAMVSWAKDDWESKGGEGKPKWVHMGDNHPYPNAPKAACTEYAKNQGFEVLNPIVYSLSPGDFKAQCLSLKESGADYAYLANTSGSNISLLKACDTVGTDVQFVSNVWGFDELAAPAAGKAGDGIVFPVGAAQWGADVPGMKTIEAISEMSGGGERALHYMRGVCSVYFMRDAMEMAAEDGEITGPNVKAALESMSDHVPEGMEGVCLPHTWTPENHRGTTQVMVYQNHWKGDGDFSLEKLTTVDLPRREDWLGW</sequence>
<dbReference type="InterPro" id="IPR051010">
    <property type="entry name" value="BCAA_transport"/>
</dbReference>
<reference evidence="3" key="1">
    <citation type="submission" date="2019-06" db="EMBL/GenBank/DDBJ databases">
        <authorList>
            <person name="Murdoch R.W."/>
            <person name="Fathepure B."/>
        </authorList>
    </citation>
    <scope>NUCLEOTIDE SEQUENCE</scope>
</reference>
<protein>
    <recommendedName>
        <fullName evidence="2">Leucine-binding protein domain-containing protein</fullName>
    </recommendedName>
</protein>
<keyword evidence="1" id="KW-0732">Signal</keyword>
<evidence type="ECO:0000256" key="1">
    <source>
        <dbReference type="ARBA" id="ARBA00022729"/>
    </source>
</evidence>
<evidence type="ECO:0000259" key="2">
    <source>
        <dbReference type="Pfam" id="PF13458"/>
    </source>
</evidence>
<organism evidence="3">
    <name type="scientific">uncultured organism</name>
    <dbReference type="NCBI Taxonomy" id="155900"/>
    <lineage>
        <taxon>unclassified sequences</taxon>
        <taxon>environmental samples</taxon>
    </lineage>
</organism>
<dbReference type="CDD" id="cd06334">
    <property type="entry name" value="PBP1_ABC_ligand_binding-like"/>
    <property type="match status" value="1"/>
</dbReference>